<keyword evidence="9" id="KW-1185">Reference proteome</keyword>
<dbReference type="PROSITE" id="PS50940">
    <property type="entry name" value="CHIT_BIND_II"/>
    <property type="match status" value="3"/>
</dbReference>
<evidence type="ECO:0000256" key="6">
    <source>
        <dbReference type="SAM" id="SignalP"/>
    </source>
</evidence>
<dbReference type="SUPFAM" id="SSF57625">
    <property type="entry name" value="Invertebrate chitin-binding proteins"/>
    <property type="match status" value="3"/>
</dbReference>
<evidence type="ECO:0000313" key="8">
    <source>
        <dbReference type="EMBL" id="KAK4025487.1"/>
    </source>
</evidence>
<comment type="caution">
    <text evidence="8">The sequence shown here is derived from an EMBL/GenBank/DDBJ whole genome shotgun (WGS) entry which is preliminary data.</text>
</comment>
<proteinExistence type="predicted"/>
<evidence type="ECO:0000256" key="3">
    <source>
        <dbReference type="ARBA" id="ARBA00022737"/>
    </source>
</evidence>
<feature type="signal peptide" evidence="6">
    <location>
        <begin position="1"/>
        <end position="17"/>
    </location>
</feature>
<gene>
    <name evidence="8" type="ORF">OUZ56_014554</name>
</gene>
<keyword evidence="5" id="KW-0325">Glycoprotein</keyword>
<evidence type="ECO:0000256" key="5">
    <source>
        <dbReference type="ARBA" id="ARBA00023180"/>
    </source>
</evidence>
<evidence type="ECO:0000256" key="1">
    <source>
        <dbReference type="ARBA" id="ARBA00022669"/>
    </source>
</evidence>
<feature type="domain" description="Chitin-binding type-2" evidence="7">
    <location>
        <begin position="94"/>
        <end position="150"/>
    </location>
</feature>
<name>A0ABR0AK44_9CRUS</name>
<evidence type="ECO:0000256" key="4">
    <source>
        <dbReference type="ARBA" id="ARBA00023157"/>
    </source>
</evidence>
<dbReference type="PANTHER" id="PTHR23301:SF100">
    <property type="entry name" value="GASP, ISOFORM A"/>
    <property type="match status" value="1"/>
</dbReference>
<keyword evidence="4" id="KW-1015">Disulfide bond</keyword>
<dbReference type="EMBL" id="JAOYFB010000038">
    <property type="protein sequence ID" value="KAK4025487.1"/>
    <property type="molecule type" value="Genomic_DNA"/>
</dbReference>
<dbReference type="Gene3D" id="2.170.140.10">
    <property type="entry name" value="Chitin binding domain"/>
    <property type="match status" value="3"/>
</dbReference>
<dbReference type="SMART" id="SM00494">
    <property type="entry name" value="ChtBD2"/>
    <property type="match status" value="3"/>
</dbReference>
<keyword evidence="1" id="KW-0147">Chitin-binding</keyword>
<dbReference type="PANTHER" id="PTHR23301">
    <property type="entry name" value="CHITIN BINDING PERITROPHIN-A"/>
    <property type="match status" value="1"/>
</dbReference>
<feature type="domain" description="Chitin-binding type-2" evidence="7">
    <location>
        <begin position="24"/>
        <end position="84"/>
    </location>
</feature>
<evidence type="ECO:0000256" key="2">
    <source>
        <dbReference type="ARBA" id="ARBA00022729"/>
    </source>
</evidence>
<sequence length="240" mass="26380">MARALIVVAIIIGAASAQNIRSDAFVCPKENGFFAHDISCDKYWKCVDGVATLEVCGNGLAFDDTDPKNNRENCDYVYNIECGDRLELEPPISTPHCPSLHGVFPDETKCDVFWSCWNGEASRYQCAPGLAYSRESRVCTWADQVANCKQEEVGNGFICPVTGDVATGAFSRHAHPEDCRQYYVCMNGNAREYGCPLGTVFKIGLDDQSGFCADPEEVEGCQDYYADSGLDIKQLSKLGF</sequence>
<evidence type="ECO:0000259" key="7">
    <source>
        <dbReference type="PROSITE" id="PS50940"/>
    </source>
</evidence>
<dbReference type="Proteomes" id="UP001234178">
    <property type="component" value="Unassembled WGS sequence"/>
</dbReference>
<reference evidence="8 9" key="1">
    <citation type="journal article" date="2023" name="Nucleic Acids Res.">
        <title>The hologenome of Daphnia magna reveals possible DNA methylation and microbiome-mediated evolution of the host genome.</title>
        <authorList>
            <person name="Chaturvedi A."/>
            <person name="Li X."/>
            <person name="Dhandapani V."/>
            <person name="Marshall H."/>
            <person name="Kissane S."/>
            <person name="Cuenca-Cambronero M."/>
            <person name="Asole G."/>
            <person name="Calvet F."/>
            <person name="Ruiz-Romero M."/>
            <person name="Marangio P."/>
            <person name="Guigo R."/>
            <person name="Rago D."/>
            <person name="Mirbahai L."/>
            <person name="Eastwood N."/>
            <person name="Colbourne J.K."/>
            <person name="Zhou J."/>
            <person name="Mallon E."/>
            <person name="Orsini L."/>
        </authorList>
    </citation>
    <scope>NUCLEOTIDE SEQUENCE [LARGE SCALE GENOMIC DNA]</scope>
    <source>
        <strain evidence="8">LRV0_1</strain>
    </source>
</reference>
<protein>
    <recommendedName>
        <fullName evidence="7">Chitin-binding type-2 domain-containing protein</fullName>
    </recommendedName>
</protein>
<organism evidence="8 9">
    <name type="scientific">Daphnia magna</name>
    <dbReference type="NCBI Taxonomy" id="35525"/>
    <lineage>
        <taxon>Eukaryota</taxon>
        <taxon>Metazoa</taxon>
        <taxon>Ecdysozoa</taxon>
        <taxon>Arthropoda</taxon>
        <taxon>Crustacea</taxon>
        <taxon>Branchiopoda</taxon>
        <taxon>Diplostraca</taxon>
        <taxon>Cladocera</taxon>
        <taxon>Anomopoda</taxon>
        <taxon>Daphniidae</taxon>
        <taxon>Daphnia</taxon>
    </lineage>
</organism>
<accession>A0ABR0AK44</accession>
<keyword evidence="3" id="KW-0677">Repeat</keyword>
<dbReference type="Pfam" id="PF01607">
    <property type="entry name" value="CBM_14"/>
    <property type="match status" value="3"/>
</dbReference>
<feature type="chain" id="PRO_5047522994" description="Chitin-binding type-2 domain-containing protein" evidence="6">
    <location>
        <begin position="18"/>
        <end position="240"/>
    </location>
</feature>
<dbReference type="InterPro" id="IPR002557">
    <property type="entry name" value="Chitin-bd_dom"/>
</dbReference>
<keyword evidence="2 6" id="KW-0732">Signal</keyword>
<evidence type="ECO:0000313" key="9">
    <source>
        <dbReference type="Proteomes" id="UP001234178"/>
    </source>
</evidence>
<feature type="domain" description="Chitin-binding type-2" evidence="7">
    <location>
        <begin position="156"/>
        <end position="223"/>
    </location>
</feature>
<dbReference type="InterPro" id="IPR036508">
    <property type="entry name" value="Chitin-bd_dom_sf"/>
</dbReference>
<dbReference type="InterPro" id="IPR051940">
    <property type="entry name" value="Chitin_bind-dev_reg"/>
</dbReference>